<dbReference type="Gene3D" id="3.40.630.30">
    <property type="match status" value="1"/>
</dbReference>
<comment type="caution">
    <text evidence="2">The sequence shown here is derived from an EMBL/GenBank/DDBJ whole genome shotgun (WGS) entry which is preliminary data.</text>
</comment>
<dbReference type="Proteomes" id="UP001519289">
    <property type="component" value="Unassembled WGS sequence"/>
</dbReference>
<protein>
    <submittedName>
        <fullName evidence="2">GNAT superfamily N-acetyltransferase</fullName>
    </submittedName>
</protein>
<evidence type="ECO:0000259" key="1">
    <source>
        <dbReference type="PROSITE" id="PS51186"/>
    </source>
</evidence>
<dbReference type="RefSeq" id="WP_209466652.1">
    <property type="nucleotide sequence ID" value="NZ_JAGGLG010000014.1"/>
</dbReference>
<evidence type="ECO:0000313" key="2">
    <source>
        <dbReference type="EMBL" id="MBP2018522.1"/>
    </source>
</evidence>
<accession>A0ABS4JSL5</accession>
<dbReference type="PROSITE" id="PS51186">
    <property type="entry name" value="GNAT"/>
    <property type="match status" value="1"/>
</dbReference>
<dbReference type="SUPFAM" id="SSF55729">
    <property type="entry name" value="Acyl-CoA N-acyltransferases (Nat)"/>
    <property type="match status" value="1"/>
</dbReference>
<proteinExistence type="predicted"/>
<dbReference type="InterPro" id="IPR016181">
    <property type="entry name" value="Acyl_CoA_acyltransferase"/>
</dbReference>
<keyword evidence="3" id="KW-1185">Reference proteome</keyword>
<evidence type="ECO:0000313" key="3">
    <source>
        <dbReference type="Proteomes" id="UP001519289"/>
    </source>
</evidence>
<dbReference type="Pfam" id="PF00583">
    <property type="entry name" value="Acetyltransf_1"/>
    <property type="match status" value="1"/>
</dbReference>
<sequence length="291" mass="30878">MELHLARRLERFRAALQVSFARTCARIYPDASPAWEDAAGGWAVYTHEGTPVNRAIGMGLDGPVTAAVLDRVESFYFDRGAPCQVDVTPFTHPSLLALLEQRGYRRSLSLHMLYCHLPGGGKPVDVPGEQGRAPGRSAADGIAVEAVPAEPDALTAWVDLVTAAFGYAVPPGAVNLIRISAFQPETTAFLARVDGRPAGGGVLQVIGPDAYLGSTAVLPALRHRGVHATLLRTRLAAAARAGCTLAQAQTEPGSASERNLLRAGFRVAYPRTTMVRACPQSAARCPGPPRR</sequence>
<gene>
    <name evidence="2" type="ORF">J2Z79_001937</name>
</gene>
<organism evidence="2 3">
    <name type="scientific">Symbiobacterium terraclitae</name>
    <dbReference type="NCBI Taxonomy" id="557451"/>
    <lineage>
        <taxon>Bacteria</taxon>
        <taxon>Bacillati</taxon>
        <taxon>Bacillota</taxon>
        <taxon>Clostridia</taxon>
        <taxon>Eubacteriales</taxon>
        <taxon>Symbiobacteriaceae</taxon>
        <taxon>Symbiobacterium</taxon>
    </lineage>
</organism>
<feature type="domain" description="N-acetyltransferase" evidence="1">
    <location>
        <begin position="144"/>
        <end position="281"/>
    </location>
</feature>
<dbReference type="EMBL" id="JAGGLG010000014">
    <property type="protein sequence ID" value="MBP2018522.1"/>
    <property type="molecule type" value="Genomic_DNA"/>
</dbReference>
<name>A0ABS4JSL5_9FIRM</name>
<reference evidence="2 3" key="1">
    <citation type="submission" date="2021-03" db="EMBL/GenBank/DDBJ databases">
        <title>Genomic Encyclopedia of Type Strains, Phase IV (KMG-IV): sequencing the most valuable type-strain genomes for metagenomic binning, comparative biology and taxonomic classification.</title>
        <authorList>
            <person name="Goeker M."/>
        </authorList>
    </citation>
    <scope>NUCLEOTIDE SEQUENCE [LARGE SCALE GENOMIC DNA]</scope>
    <source>
        <strain evidence="2 3">DSM 27138</strain>
    </source>
</reference>
<dbReference type="InterPro" id="IPR000182">
    <property type="entry name" value="GNAT_dom"/>
</dbReference>